<evidence type="ECO:0000313" key="3">
    <source>
        <dbReference type="Proteomes" id="UP001519887"/>
    </source>
</evidence>
<keyword evidence="3" id="KW-1185">Reference proteome</keyword>
<dbReference type="Pfam" id="PF13460">
    <property type="entry name" value="NAD_binding_10"/>
    <property type="match status" value="1"/>
</dbReference>
<comment type="caution">
    <text evidence="2">The sequence shown here is derived from an EMBL/GenBank/DDBJ whole genome shotgun (WGS) entry which is preliminary data.</text>
</comment>
<sequence length="92" mass="9978">LVAASACSVSDPNDLPDVELSMLVSFVESHRIENILAVRRAAEIIRASDLDWTLVRIPVLNDRPGGSTVKVGYPGRDEVTIYLSRADLASTI</sequence>
<proteinExistence type="predicted"/>
<reference evidence="2 3" key="1">
    <citation type="submission" date="2021-07" db="EMBL/GenBank/DDBJ databases">
        <title>Paenibacillus radiodurans sp. nov., isolated from the southeastern edge of Tengger Desert.</title>
        <authorList>
            <person name="Zhang G."/>
        </authorList>
    </citation>
    <scope>NUCLEOTIDE SEQUENCE [LARGE SCALE GENOMIC DNA]</scope>
    <source>
        <strain evidence="2 3">CCM 7311</strain>
    </source>
</reference>
<dbReference type="Proteomes" id="UP001519887">
    <property type="component" value="Unassembled WGS sequence"/>
</dbReference>
<evidence type="ECO:0000313" key="2">
    <source>
        <dbReference type="EMBL" id="MBW7462513.1"/>
    </source>
</evidence>
<dbReference type="Gene3D" id="3.40.50.720">
    <property type="entry name" value="NAD(P)-binding Rossmann-like Domain"/>
    <property type="match status" value="1"/>
</dbReference>
<feature type="non-terminal residue" evidence="2">
    <location>
        <position position="1"/>
    </location>
</feature>
<feature type="domain" description="NAD(P)-binding" evidence="1">
    <location>
        <begin position="5"/>
        <end position="92"/>
    </location>
</feature>
<evidence type="ECO:0000259" key="1">
    <source>
        <dbReference type="Pfam" id="PF13460"/>
    </source>
</evidence>
<name>A0ABS7CNL0_9BACL</name>
<protein>
    <submittedName>
        <fullName evidence="2">SDR family oxidoreductase</fullName>
    </submittedName>
</protein>
<feature type="non-terminal residue" evidence="2">
    <location>
        <position position="92"/>
    </location>
</feature>
<dbReference type="EMBL" id="JAHZIK010004019">
    <property type="protein sequence ID" value="MBW7462513.1"/>
    <property type="molecule type" value="Genomic_DNA"/>
</dbReference>
<organism evidence="2 3">
    <name type="scientific">Paenibacillus sepulcri</name>
    <dbReference type="NCBI Taxonomy" id="359917"/>
    <lineage>
        <taxon>Bacteria</taxon>
        <taxon>Bacillati</taxon>
        <taxon>Bacillota</taxon>
        <taxon>Bacilli</taxon>
        <taxon>Bacillales</taxon>
        <taxon>Paenibacillaceae</taxon>
        <taxon>Paenibacillus</taxon>
    </lineage>
</organism>
<dbReference type="InterPro" id="IPR016040">
    <property type="entry name" value="NAD(P)-bd_dom"/>
</dbReference>
<accession>A0ABS7CNL0</accession>
<gene>
    <name evidence="2" type="ORF">K0U00_51525</name>
</gene>